<protein>
    <submittedName>
        <fullName evidence="2">Uncharacterized protein</fullName>
    </submittedName>
</protein>
<evidence type="ECO:0000313" key="3">
    <source>
        <dbReference type="Proteomes" id="UP001253637"/>
    </source>
</evidence>
<name>A0A811BQY9_9VIRU</name>
<dbReference type="EMBL" id="LC625835">
    <property type="protein sequence ID" value="BCU02795.1"/>
    <property type="molecule type" value="Genomic_DNA"/>
</dbReference>
<feature type="compositionally biased region" description="Basic and acidic residues" evidence="1">
    <location>
        <begin position="17"/>
        <end position="29"/>
    </location>
</feature>
<organism evidence="2 3">
    <name type="scientific">Pandoravirus japonicus</name>
    <dbReference type="NCBI Taxonomy" id="2823154"/>
    <lineage>
        <taxon>Viruses</taxon>
        <taxon>Pandoravirus</taxon>
    </lineage>
</organism>
<evidence type="ECO:0000256" key="1">
    <source>
        <dbReference type="SAM" id="MobiDB-lite"/>
    </source>
</evidence>
<proteinExistence type="predicted"/>
<feature type="region of interest" description="Disordered" evidence="1">
    <location>
        <begin position="1"/>
        <end position="86"/>
    </location>
</feature>
<reference evidence="2" key="1">
    <citation type="submission" date="2021-04" db="EMBL/GenBank/DDBJ databases">
        <title>Draft Genome Sequence of Pandoravirus japonicus, Isolated from the Sabaishi River of Niigata, Japan.</title>
        <authorList>
            <person name="Hosokawa N."/>
            <person name="Takahashi H."/>
            <person name="Aoki K."/>
            <person name="Takemura M."/>
        </authorList>
    </citation>
    <scope>NUCLEOTIDE SEQUENCE</scope>
</reference>
<evidence type="ECO:0000313" key="2">
    <source>
        <dbReference type="EMBL" id="BCU02795.1"/>
    </source>
</evidence>
<accession>A0A811BQY9</accession>
<dbReference type="Proteomes" id="UP001253637">
    <property type="component" value="Segment"/>
</dbReference>
<sequence>MPGTSRAHTAAGGLFPRFRDKRQLRDQSKRPPPRTGLKIKLGGARGTTSRQREQESAVDVNAQATAHGRRNQGHEAWGSAADRVCG</sequence>